<feature type="compositionally biased region" description="Acidic residues" evidence="11">
    <location>
        <begin position="412"/>
        <end position="427"/>
    </location>
</feature>
<comment type="function">
    <text evidence="10">Component of the SRB8-11 complex. The SRB8-11 complex is a regulatory module of the Mediator complex which is itself involved in regulation of basal and activated RNA polymerase II-dependent transcription. The SRB8-11 complex may be involved in the transcriptional repression of a subset of genes regulated by Mediator. It may inhibit the association of the Mediator complex with RNA polymerase II to form the holoenzyme complex.</text>
</comment>
<keyword evidence="8 10" id="KW-0539">Nucleus</keyword>
<evidence type="ECO:0000256" key="5">
    <source>
        <dbReference type="ARBA" id="ARBA00023015"/>
    </source>
</evidence>
<keyword evidence="5 10" id="KW-0805">Transcription regulation</keyword>
<dbReference type="Pfam" id="PF06333">
    <property type="entry name" value="Med13_C"/>
    <property type="match status" value="1"/>
</dbReference>
<organism evidence="14 15">
    <name type="scientific">Ogataea philodendri</name>
    <dbReference type="NCBI Taxonomy" id="1378263"/>
    <lineage>
        <taxon>Eukaryota</taxon>
        <taxon>Fungi</taxon>
        <taxon>Dikarya</taxon>
        <taxon>Ascomycota</taxon>
        <taxon>Saccharomycotina</taxon>
        <taxon>Pichiomycetes</taxon>
        <taxon>Pichiales</taxon>
        <taxon>Pichiaceae</taxon>
        <taxon>Ogataea</taxon>
    </lineage>
</organism>
<evidence type="ECO:0000256" key="11">
    <source>
        <dbReference type="SAM" id="MobiDB-lite"/>
    </source>
</evidence>
<dbReference type="GO" id="GO:0016592">
    <property type="term" value="C:mediator complex"/>
    <property type="evidence" value="ECO:0007669"/>
    <property type="project" value="InterPro"/>
</dbReference>
<accession>A0A9P8T9M2</accession>
<evidence type="ECO:0000256" key="10">
    <source>
        <dbReference type="RuleBase" id="RU364134"/>
    </source>
</evidence>
<evidence type="ECO:0000256" key="2">
    <source>
        <dbReference type="ARBA" id="ARBA00009354"/>
    </source>
</evidence>
<feature type="region of interest" description="Disordered" evidence="11">
    <location>
        <begin position="534"/>
        <end position="588"/>
    </location>
</feature>
<evidence type="ECO:0000256" key="6">
    <source>
        <dbReference type="ARBA" id="ARBA00023159"/>
    </source>
</evidence>
<evidence type="ECO:0000259" key="13">
    <source>
        <dbReference type="Pfam" id="PF11597"/>
    </source>
</evidence>
<dbReference type="Pfam" id="PF11597">
    <property type="entry name" value="Med13_N"/>
    <property type="match status" value="1"/>
</dbReference>
<keyword evidence="7 10" id="KW-0804">Transcription</keyword>
<comment type="similarity">
    <text evidence="2 10">Belongs to the Mediator complex subunit 13 family.</text>
</comment>
<feature type="region of interest" description="Disordered" evidence="11">
    <location>
        <begin position="376"/>
        <end position="502"/>
    </location>
</feature>
<dbReference type="PANTHER" id="PTHR48249:SF3">
    <property type="entry name" value="MEDIATOR OF RNA POLYMERASE II TRANSCRIPTION SUBUNIT 13"/>
    <property type="match status" value="1"/>
</dbReference>
<dbReference type="InterPro" id="IPR021643">
    <property type="entry name" value="Mediator_Med13_N"/>
</dbReference>
<evidence type="ECO:0000256" key="4">
    <source>
        <dbReference type="ARBA" id="ARBA00022491"/>
    </source>
</evidence>
<dbReference type="RefSeq" id="XP_046064669.1">
    <property type="nucleotide sequence ID" value="XM_046202786.1"/>
</dbReference>
<reference evidence="14" key="1">
    <citation type="journal article" date="2021" name="Open Biol.">
        <title>Shared evolutionary footprints suggest mitochondrial oxidative damage underlies multiple complex I losses in fungi.</title>
        <authorList>
            <person name="Schikora-Tamarit M.A."/>
            <person name="Marcet-Houben M."/>
            <person name="Nosek J."/>
            <person name="Gabaldon T."/>
        </authorList>
    </citation>
    <scope>NUCLEOTIDE SEQUENCE</scope>
    <source>
        <strain evidence="14">CBS6075</strain>
    </source>
</reference>
<dbReference type="Proteomes" id="UP000769157">
    <property type="component" value="Unassembled WGS sequence"/>
</dbReference>
<feature type="compositionally biased region" description="Polar residues" evidence="11">
    <location>
        <begin position="440"/>
        <end position="456"/>
    </location>
</feature>
<evidence type="ECO:0000256" key="7">
    <source>
        <dbReference type="ARBA" id="ARBA00023163"/>
    </source>
</evidence>
<dbReference type="GeneID" id="70232163"/>
<dbReference type="OrthoDB" id="103819at2759"/>
<keyword evidence="6 10" id="KW-0010">Activator</keyword>
<evidence type="ECO:0000259" key="12">
    <source>
        <dbReference type="Pfam" id="PF06333"/>
    </source>
</evidence>
<evidence type="ECO:0000313" key="15">
    <source>
        <dbReference type="Proteomes" id="UP000769157"/>
    </source>
</evidence>
<dbReference type="InterPro" id="IPR051139">
    <property type="entry name" value="Mediator_complx_sub13"/>
</dbReference>
<feature type="domain" description="Mediator complex subunit Med13 N-terminal" evidence="13">
    <location>
        <begin position="30"/>
        <end position="351"/>
    </location>
</feature>
<evidence type="ECO:0000256" key="1">
    <source>
        <dbReference type="ARBA" id="ARBA00004123"/>
    </source>
</evidence>
<feature type="compositionally biased region" description="Polar residues" evidence="11">
    <location>
        <begin position="534"/>
        <end position="550"/>
    </location>
</feature>
<dbReference type="GO" id="GO:0045944">
    <property type="term" value="P:positive regulation of transcription by RNA polymerase II"/>
    <property type="evidence" value="ECO:0007669"/>
    <property type="project" value="TreeGrafter"/>
</dbReference>
<feature type="compositionally biased region" description="Basic and acidic residues" evidence="11">
    <location>
        <begin position="380"/>
        <end position="403"/>
    </location>
</feature>
<dbReference type="InterPro" id="IPR009401">
    <property type="entry name" value="Med13_C"/>
</dbReference>
<dbReference type="PANTHER" id="PTHR48249">
    <property type="entry name" value="MEDIATOR OF RNA POLYMERASE II TRANSCRIPTION SUBUNIT 13"/>
    <property type="match status" value="1"/>
</dbReference>
<keyword evidence="4 10" id="KW-0678">Repressor</keyword>
<evidence type="ECO:0000256" key="3">
    <source>
        <dbReference type="ARBA" id="ARBA00019618"/>
    </source>
</evidence>
<sequence length="1336" mass="151450">MNKLEDLNPLFCPSSIGGQDNAPLDERMPTMTNYYKFALVGKINAYFYQIQESPVKRDTENPEKPKEEQMSPLKMLQNYESTVRSQLAEDYRISDILTYGAKKEICIFRMETTLNKHDQDLGFNQLKDAIDNLINEHKLSMKLVSASSFDANSVFKPQPAHHHGARPVSIVYLSFLRALKKYLCQKLTISRPDVEILPFANQLLVKSSEDAFRILKINASLSIRNEIITNMTVCGIPQFYRLSTLLDGEFDILKNNYVLYICPSGVRCSFANMNMLANSISFEPPSNYENMLSLLAGNSNIQLTTPSRWIKLVPNLNHMNGLTPKIAKYLESAAPNSKYIMWPAELCMIQFADAEIEPQVDIEDSFNLIEELMQESEEVPDVKMEQIEEEPETHTDVEMDQVKESPGNWDDLFGDESADDEVEESPPSEETKERIEFESSPVNQTQDFIEQSSTNPFYEDPGAPSPVSFQIFASPSPQTTDMSSTTEEPHIGTPKGTPKDLKKSIFAPLNFNPLIEKDIDSKYSNGGKFFVKNDSQSARSQESASTTPTFWKNKKAESDFEDQDLISDSEEDVEEEEEDQEEDQTGLGISIQSIAKNTGILSSITAFAPPLASQPTAPVVSQEIQNWLFWILRGPPICTIPPRFLTQGNPHISKDRIDQVLPILQELTLYSSDSDNMFREKPGEVPETLEKVILDVFPGSSKVRLYELLDCVRTTPEVKLFDSLFGNTQEVIKLEVPRFDFDDPSFATTSPLMNVVETENKRHSGVFRDNTNSAILDSVQRNSLFRIPTTLLNTKRNNNQMKINETSLDYWKLLDLQPFKEPINTRVVFIIPKSTPFLREKSRLFLSDLASTYQSCNLGSMKQLQDLLEIDADNDELFLQTVKDRLGDLASSLKNQYLVDYESQKDPVLVLIGVTSTSMQFTANLADVLEQFQSSLTQKTIDFEMDEDARKRRKKNESDASTIPIPIRSFYKLIPLQDYFPSNGSFAVISCKKMIETALQLYELCPGNEKFQPFKNRARVMSISRELPQKIPFVMTKNPVSSGLIVDDLYLHVCYERSIDKHWCVASWTDQYGEINFVRSWYIAPESKWHNFEEVSDEILSTTLEYVAHHPGKTYVILTRLNNIIPDDELTEWKRLSIKNGKLVLIVLAVELEPSTLILSHIQKQKDEIKDMYSVKFTAGSTTSQMMTPNVANRIESPMAGQTPSFDPAASPMDTTGISSSQQPLMENPELVELSNECYGLIFQVAQQLSNQSIRMPLRTGFLVNSGIRTSEGYPTGAIIELNLLSCQAGVVSIDLLKKLICQYKHLGVLNRNGICPWHVHAVRKMLDYLVHVQIE</sequence>
<keyword evidence="15" id="KW-1185">Reference proteome</keyword>
<gene>
    <name evidence="14" type="ORF">OGAPHI_000195</name>
</gene>
<evidence type="ECO:0000313" key="14">
    <source>
        <dbReference type="EMBL" id="KAH3671493.1"/>
    </source>
</evidence>
<evidence type="ECO:0000256" key="9">
    <source>
        <dbReference type="ARBA" id="ARBA00032008"/>
    </source>
</evidence>
<reference evidence="14" key="2">
    <citation type="submission" date="2021-01" db="EMBL/GenBank/DDBJ databases">
        <authorList>
            <person name="Schikora-Tamarit M.A."/>
        </authorList>
    </citation>
    <scope>NUCLEOTIDE SEQUENCE</scope>
    <source>
        <strain evidence="14">CBS6075</strain>
    </source>
</reference>
<comment type="subcellular location">
    <subcellularLocation>
        <location evidence="1 10">Nucleus</location>
    </subcellularLocation>
</comment>
<protein>
    <recommendedName>
        <fullName evidence="3 10">Mediator of RNA polymerase II transcription subunit 13</fullName>
    </recommendedName>
    <alternativeName>
        <fullName evidence="9 10">Mediator complex subunit 13</fullName>
    </alternativeName>
</protein>
<comment type="caution">
    <text evidence="14">The sequence shown here is derived from an EMBL/GenBank/DDBJ whole genome shotgun (WGS) entry which is preliminary data.</text>
</comment>
<dbReference type="GO" id="GO:0003713">
    <property type="term" value="F:transcription coactivator activity"/>
    <property type="evidence" value="ECO:0007669"/>
    <property type="project" value="TreeGrafter"/>
</dbReference>
<feature type="compositionally biased region" description="Polar residues" evidence="11">
    <location>
        <begin position="467"/>
        <end position="486"/>
    </location>
</feature>
<proteinExistence type="inferred from homology"/>
<feature type="region of interest" description="Disordered" evidence="11">
    <location>
        <begin position="1202"/>
        <end position="1222"/>
    </location>
</feature>
<evidence type="ECO:0000256" key="8">
    <source>
        <dbReference type="ARBA" id="ARBA00023242"/>
    </source>
</evidence>
<feature type="compositionally biased region" description="Acidic residues" evidence="11">
    <location>
        <begin position="559"/>
        <end position="584"/>
    </location>
</feature>
<feature type="compositionally biased region" description="Polar residues" evidence="11">
    <location>
        <begin position="1213"/>
        <end position="1222"/>
    </location>
</feature>
<name>A0A9P8T9M2_9ASCO</name>
<comment type="subunit">
    <text evidence="10">Component of the SRB8-11 complex, which itself associates with the Mediator complex.</text>
</comment>
<dbReference type="EMBL" id="JAEUBE010000055">
    <property type="protein sequence ID" value="KAH3671493.1"/>
    <property type="molecule type" value="Genomic_DNA"/>
</dbReference>
<feature type="domain" description="Mediator complex subunit Med13 C-terminal" evidence="12">
    <location>
        <begin position="1021"/>
        <end position="1323"/>
    </location>
</feature>